<dbReference type="Proteomes" id="UP001501353">
    <property type="component" value="Unassembled WGS sequence"/>
</dbReference>
<proteinExistence type="predicted"/>
<evidence type="ECO:0000256" key="1">
    <source>
        <dbReference type="SAM" id="Phobius"/>
    </source>
</evidence>
<gene>
    <name evidence="2" type="ORF">GCM10022212_13910</name>
</gene>
<keyword evidence="1" id="KW-0812">Transmembrane</keyword>
<sequence length="128" mass="13351">MRSSSLHRQQGITLVGLIFVLGLVGMVGVLALQIVPTAIEFMSIKKAIFAAKAGGNTPAEIKASFDRQATTGYIDSVSSKDLVLVKDGDTFEVSVAYQKKIPLVGPATLLLDYAATTAKGGVAKTPAL</sequence>
<dbReference type="InterPro" id="IPR032314">
    <property type="entry name" value="DUF4845"/>
</dbReference>
<protein>
    <recommendedName>
        <fullName evidence="4">DUF4845 domain-containing protein</fullName>
    </recommendedName>
</protein>
<organism evidence="2 3">
    <name type="scientific">Actimicrobium antarcticum</name>
    <dbReference type="NCBI Taxonomy" id="1051899"/>
    <lineage>
        <taxon>Bacteria</taxon>
        <taxon>Pseudomonadati</taxon>
        <taxon>Pseudomonadota</taxon>
        <taxon>Betaproteobacteria</taxon>
        <taxon>Burkholderiales</taxon>
        <taxon>Oxalobacteraceae</taxon>
        <taxon>Actimicrobium</taxon>
    </lineage>
</organism>
<keyword evidence="1" id="KW-1133">Transmembrane helix</keyword>
<keyword evidence="1" id="KW-0472">Membrane</keyword>
<reference evidence="3" key="1">
    <citation type="journal article" date="2019" name="Int. J. Syst. Evol. Microbiol.">
        <title>The Global Catalogue of Microorganisms (GCM) 10K type strain sequencing project: providing services to taxonomists for standard genome sequencing and annotation.</title>
        <authorList>
            <consortium name="The Broad Institute Genomics Platform"/>
            <consortium name="The Broad Institute Genome Sequencing Center for Infectious Disease"/>
            <person name="Wu L."/>
            <person name="Ma J."/>
        </authorList>
    </citation>
    <scope>NUCLEOTIDE SEQUENCE [LARGE SCALE GENOMIC DNA]</scope>
    <source>
        <strain evidence="3">JCM 16673</strain>
    </source>
</reference>
<dbReference type="EMBL" id="BAAAZE010000007">
    <property type="protein sequence ID" value="GAA4019032.1"/>
    <property type="molecule type" value="Genomic_DNA"/>
</dbReference>
<dbReference type="RefSeq" id="WP_344762547.1">
    <property type="nucleotide sequence ID" value="NZ_BAAAZE010000007.1"/>
</dbReference>
<comment type="caution">
    <text evidence="2">The sequence shown here is derived from an EMBL/GenBank/DDBJ whole genome shotgun (WGS) entry which is preliminary data.</text>
</comment>
<feature type="transmembrane region" description="Helical" evidence="1">
    <location>
        <begin position="12"/>
        <end position="35"/>
    </location>
</feature>
<dbReference type="Pfam" id="PF16137">
    <property type="entry name" value="DUF4845"/>
    <property type="match status" value="1"/>
</dbReference>
<evidence type="ECO:0000313" key="2">
    <source>
        <dbReference type="EMBL" id="GAA4019032.1"/>
    </source>
</evidence>
<evidence type="ECO:0000313" key="3">
    <source>
        <dbReference type="Proteomes" id="UP001501353"/>
    </source>
</evidence>
<name>A0ABP7T089_9BURK</name>
<evidence type="ECO:0008006" key="4">
    <source>
        <dbReference type="Google" id="ProtNLM"/>
    </source>
</evidence>
<keyword evidence="3" id="KW-1185">Reference proteome</keyword>
<accession>A0ABP7T089</accession>